<keyword evidence="7 9" id="KW-0472">Membrane</keyword>
<dbReference type="Pfam" id="PF05128">
    <property type="entry name" value="DUF697"/>
    <property type="match status" value="1"/>
</dbReference>
<keyword evidence="4" id="KW-0997">Cell inner membrane</keyword>
<protein>
    <recommendedName>
        <fullName evidence="12">TIGR01620 family protein</fullName>
    </recommendedName>
</protein>
<dbReference type="eggNOG" id="COG3768">
    <property type="taxonomic scope" value="Bacteria"/>
</dbReference>
<keyword evidence="5 9" id="KW-0812">Transmembrane</keyword>
<gene>
    <name evidence="10" type="ORF">GLIP_1451</name>
</gene>
<evidence type="ECO:0000256" key="6">
    <source>
        <dbReference type="ARBA" id="ARBA00022989"/>
    </source>
</evidence>
<dbReference type="Proteomes" id="UP000006334">
    <property type="component" value="Unassembled WGS sequence"/>
</dbReference>
<evidence type="ECO:0000313" key="11">
    <source>
        <dbReference type="Proteomes" id="UP000006334"/>
    </source>
</evidence>
<sequence length="345" mass="38115">MNQISKEKIQSSLVFGPDESDSQESDDDKATKQIKPAAVFEADVVWDENKCVEQDQAEQPVSVESAKSSKLFWLFLLIIGLGSVELGFFIRETYLTADWLSAIWLVLFASILFIAGKEVFSQWRGLAHLKRHDEFKQQAQQLIAGPTIGQSEQFCEKLIANLPAKEYEQEINQWKKTIQAHHVDSEVLQLFEQQVLHKVDQKALACVTKHASASAAMIAVSPFALLDMAVVLWRNLVMLKQVSQCYGIQLGYWGRVSLVKRVFKTMLIAGATEIISDAGNYAVGAGVTGKLSSRMAQGLGAGVLTTRIGIKAMHACRPLPWMASKPPGLSKLAQQLLADLKKVAT</sequence>
<comment type="similarity">
    <text evidence="2">Belongs to the UPF0283 family.</text>
</comment>
<dbReference type="GO" id="GO:0005886">
    <property type="term" value="C:plasma membrane"/>
    <property type="evidence" value="ECO:0007669"/>
    <property type="project" value="UniProtKB-SubCell"/>
</dbReference>
<evidence type="ECO:0000256" key="2">
    <source>
        <dbReference type="ARBA" id="ARBA00008255"/>
    </source>
</evidence>
<reference evidence="10 11" key="1">
    <citation type="journal article" date="2017" name="Antonie Van Leeuwenhoek">
        <title>Rhizobium rhizosphaerae sp. nov., a novel species isolated from rice rhizosphere.</title>
        <authorList>
            <person name="Zhao J.J."/>
            <person name="Zhang J."/>
            <person name="Zhang R.J."/>
            <person name="Zhang C.W."/>
            <person name="Yin H.Q."/>
            <person name="Zhang X.X."/>
        </authorList>
    </citation>
    <scope>NUCLEOTIDE SEQUENCE [LARGE SCALE GENOMIC DNA]</scope>
    <source>
        <strain evidence="10 11">E3</strain>
    </source>
</reference>
<dbReference type="EMBL" id="BAEN01000032">
    <property type="protein sequence ID" value="GAC14086.1"/>
    <property type="molecule type" value="Genomic_DNA"/>
</dbReference>
<keyword evidence="11" id="KW-1185">Reference proteome</keyword>
<dbReference type="PANTHER" id="PTHR39342">
    <property type="entry name" value="UPF0283 MEMBRANE PROTEIN YCJF"/>
    <property type="match status" value="1"/>
</dbReference>
<evidence type="ECO:0000256" key="5">
    <source>
        <dbReference type="ARBA" id="ARBA00022692"/>
    </source>
</evidence>
<feature type="transmembrane region" description="Helical" evidence="9">
    <location>
        <begin position="71"/>
        <end position="90"/>
    </location>
</feature>
<evidence type="ECO:0000313" key="10">
    <source>
        <dbReference type="EMBL" id="GAC14086.1"/>
    </source>
</evidence>
<dbReference type="STRING" id="1127673.GLIP_1451"/>
<evidence type="ECO:0000256" key="4">
    <source>
        <dbReference type="ARBA" id="ARBA00022519"/>
    </source>
</evidence>
<dbReference type="RefSeq" id="WP_008843902.1">
    <property type="nucleotide sequence ID" value="NZ_BAEN01000032.1"/>
</dbReference>
<evidence type="ECO:0000256" key="3">
    <source>
        <dbReference type="ARBA" id="ARBA00022475"/>
    </source>
</evidence>
<accession>K6XQW4</accession>
<keyword evidence="6 9" id="KW-1133">Transmembrane helix</keyword>
<organism evidence="10 11">
    <name type="scientific">Aliiglaciecola lipolytica E3</name>
    <dbReference type="NCBI Taxonomy" id="1127673"/>
    <lineage>
        <taxon>Bacteria</taxon>
        <taxon>Pseudomonadati</taxon>
        <taxon>Pseudomonadota</taxon>
        <taxon>Gammaproteobacteria</taxon>
        <taxon>Alteromonadales</taxon>
        <taxon>Alteromonadaceae</taxon>
        <taxon>Aliiglaciecola</taxon>
    </lineage>
</organism>
<evidence type="ECO:0000256" key="7">
    <source>
        <dbReference type="ARBA" id="ARBA00023136"/>
    </source>
</evidence>
<dbReference type="InterPro" id="IPR006507">
    <property type="entry name" value="UPF0283"/>
</dbReference>
<dbReference type="OrthoDB" id="958025at2"/>
<proteinExistence type="inferred from homology"/>
<keyword evidence="3" id="KW-1003">Cell membrane</keyword>
<evidence type="ECO:0000256" key="9">
    <source>
        <dbReference type="SAM" id="Phobius"/>
    </source>
</evidence>
<evidence type="ECO:0000256" key="8">
    <source>
        <dbReference type="SAM" id="MobiDB-lite"/>
    </source>
</evidence>
<feature type="compositionally biased region" description="Acidic residues" evidence="8">
    <location>
        <begin position="18"/>
        <end position="27"/>
    </location>
</feature>
<dbReference type="PANTHER" id="PTHR39342:SF1">
    <property type="entry name" value="UPF0283 MEMBRANE PROTEIN YCJF"/>
    <property type="match status" value="1"/>
</dbReference>
<evidence type="ECO:0008006" key="12">
    <source>
        <dbReference type="Google" id="ProtNLM"/>
    </source>
</evidence>
<dbReference type="AlphaFoldDB" id="K6XQW4"/>
<dbReference type="InterPro" id="IPR021147">
    <property type="entry name" value="DUF697"/>
</dbReference>
<evidence type="ECO:0000256" key="1">
    <source>
        <dbReference type="ARBA" id="ARBA00004429"/>
    </source>
</evidence>
<name>K6XQW4_9ALTE</name>
<feature type="region of interest" description="Disordered" evidence="8">
    <location>
        <begin position="1"/>
        <end position="33"/>
    </location>
</feature>
<feature type="transmembrane region" description="Helical" evidence="9">
    <location>
        <begin position="102"/>
        <end position="120"/>
    </location>
</feature>
<dbReference type="NCBIfam" id="TIGR01620">
    <property type="entry name" value="hyp_HI0043"/>
    <property type="match status" value="1"/>
</dbReference>
<comment type="caution">
    <text evidence="10">The sequence shown here is derived from an EMBL/GenBank/DDBJ whole genome shotgun (WGS) entry which is preliminary data.</text>
</comment>
<comment type="subcellular location">
    <subcellularLocation>
        <location evidence="1">Cell inner membrane</location>
        <topology evidence="1">Multi-pass membrane protein</topology>
    </subcellularLocation>
</comment>